<feature type="transmembrane region" description="Helical" evidence="6">
    <location>
        <begin position="666"/>
        <end position="689"/>
    </location>
</feature>
<organism evidence="9 10">
    <name type="scientific">Paraflavisolibacter caeni</name>
    <dbReference type="NCBI Taxonomy" id="2982496"/>
    <lineage>
        <taxon>Bacteria</taxon>
        <taxon>Pseudomonadati</taxon>
        <taxon>Bacteroidota</taxon>
        <taxon>Chitinophagia</taxon>
        <taxon>Chitinophagales</taxon>
        <taxon>Chitinophagaceae</taxon>
        <taxon>Paraflavisolibacter</taxon>
    </lineage>
</organism>
<feature type="transmembrane region" description="Helical" evidence="6">
    <location>
        <begin position="376"/>
        <end position="395"/>
    </location>
</feature>
<proteinExistence type="predicted"/>
<feature type="transmembrane region" description="Helical" evidence="6">
    <location>
        <begin position="750"/>
        <end position="775"/>
    </location>
</feature>
<dbReference type="RefSeq" id="WP_279297542.1">
    <property type="nucleotide sequence ID" value="NZ_JAOTIF010000009.1"/>
</dbReference>
<reference evidence="9" key="2">
    <citation type="submission" date="2023-04" db="EMBL/GenBank/DDBJ databases">
        <title>Paracnuella aquatica gen. nov., sp. nov., a member of the family Chitinophagaceae isolated from a hot spring.</title>
        <authorList>
            <person name="Wang C."/>
        </authorList>
    </citation>
    <scope>NUCLEOTIDE SEQUENCE</scope>
    <source>
        <strain evidence="9">LB-8</strain>
    </source>
</reference>
<evidence type="ECO:0000313" key="10">
    <source>
        <dbReference type="Proteomes" id="UP001155483"/>
    </source>
</evidence>
<feature type="domain" description="ABC3 transporter permease C-terminal" evidence="7">
    <location>
        <begin position="290"/>
        <end position="392"/>
    </location>
</feature>
<evidence type="ECO:0000256" key="3">
    <source>
        <dbReference type="ARBA" id="ARBA00022692"/>
    </source>
</evidence>
<evidence type="ECO:0000259" key="7">
    <source>
        <dbReference type="Pfam" id="PF02687"/>
    </source>
</evidence>
<dbReference type="GO" id="GO:0022857">
    <property type="term" value="F:transmembrane transporter activity"/>
    <property type="evidence" value="ECO:0007669"/>
    <property type="project" value="TreeGrafter"/>
</dbReference>
<sequence length="789" mass="88930">MFKNYLKTAWRYMMRNKVYSALNVIGLAIGMAVTLLIGLWVYHQYSYDKFLPDYQRLYQVKHNANIEGEIQTFNSTSLKLSDALRTQYPEIEYVAVTDWFGPHGLMRENKKLYIQGGQVEEDFLEMFQFPLLQGDAGSVLKDPYSIVLTESTAKALFGKENPINKTIRFDNKDDLKVTGILKDLPANSTFQFHYLVPFSYYESTSPWVKDDRNLPFGSGNSYQQFVQLKPGISYAQIAPKIINIEKTGNDPVAKKTEVILQPLKDWHLYTRYENGTSVGGFIEYVQMFGIIGVFVLLIACINFVNLTTARSEKRAKEVGIRKVVGSDRKQLVIQFLTESFLLAFIAFVFSIVFVQLSLPAFNILTNNKISIPFSNGLFWMLMLGCVVMTALLAGSRPAFYLSSFKPVKVLKGGPQIGKTATLPRKVLVILQFSCSIGLIIATLIVFQQIKHAKERPIGYDLGRLLMTNMSDDLNRNYVALKNELLSKGILESITTASSPATNIYWHSDLDRWPGKKAGETVEMGIIKVSEDYFKTLNMKMMQGKDFKDINDKTGVILNETAIERLQLKDPINQIIQWDTSRRIVGVVKDALMLSPFAPADPTMFIYEPGAQGNLLYRLSANINTQDAINELTAIFNKYNPSYPYDYKFADASYAAKFNLEVLVGKLAAIFAGLAIFISCLGLFGLAAYTAEQRTKEIGIRKVLGASMLQVWILLSKDFITLVLISSLIASPVALYYLQNWLQQYEYRINISPWIFVLAALVAIVITLITISFQAIKAALANPVKSLRTE</sequence>
<feature type="transmembrane region" description="Helical" evidence="6">
    <location>
        <begin position="331"/>
        <end position="356"/>
    </location>
</feature>
<accession>A0A9X3BHR9</accession>
<feature type="domain" description="MacB-like periplasmic core" evidence="8">
    <location>
        <begin position="20"/>
        <end position="242"/>
    </location>
</feature>
<feature type="transmembrane region" description="Helical" evidence="6">
    <location>
        <begin position="426"/>
        <end position="446"/>
    </location>
</feature>
<dbReference type="PANTHER" id="PTHR30572">
    <property type="entry name" value="MEMBRANE COMPONENT OF TRANSPORTER-RELATED"/>
    <property type="match status" value="1"/>
</dbReference>
<feature type="domain" description="MacB-like periplasmic core" evidence="8">
    <location>
        <begin position="435"/>
        <end position="631"/>
    </location>
</feature>
<feature type="transmembrane region" description="Helical" evidence="6">
    <location>
        <begin position="21"/>
        <end position="42"/>
    </location>
</feature>
<keyword evidence="4 6" id="KW-1133">Transmembrane helix</keyword>
<dbReference type="GO" id="GO:0005886">
    <property type="term" value="C:plasma membrane"/>
    <property type="evidence" value="ECO:0007669"/>
    <property type="project" value="UniProtKB-SubCell"/>
</dbReference>
<evidence type="ECO:0000256" key="5">
    <source>
        <dbReference type="ARBA" id="ARBA00023136"/>
    </source>
</evidence>
<keyword evidence="10" id="KW-1185">Reference proteome</keyword>
<name>A0A9X3BHR9_9BACT</name>
<dbReference type="InterPro" id="IPR003838">
    <property type="entry name" value="ABC3_permease_C"/>
</dbReference>
<evidence type="ECO:0000313" key="9">
    <source>
        <dbReference type="EMBL" id="MCU7550102.1"/>
    </source>
</evidence>
<evidence type="ECO:0000259" key="8">
    <source>
        <dbReference type="Pfam" id="PF12704"/>
    </source>
</evidence>
<evidence type="ECO:0000256" key="4">
    <source>
        <dbReference type="ARBA" id="ARBA00022989"/>
    </source>
</evidence>
<reference evidence="9" key="1">
    <citation type="submission" date="2022-09" db="EMBL/GenBank/DDBJ databases">
        <authorList>
            <person name="Yuan C."/>
            <person name="Ke Z."/>
        </authorList>
    </citation>
    <scope>NUCLEOTIDE SEQUENCE</scope>
    <source>
        <strain evidence="9">LB-8</strain>
    </source>
</reference>
<keyword evidence="3 6" id="KW-0812">Transmembrane</keyword>
<comment type="caution">
    <text evidence="9">The sequence shown here is derived from an EMBL/GenBank/DDBJ whole genome shotgun (WGS) entry which is preliminary data.</text>
</comment>
<protein>
    <submittedName>
        <fullName evidence="9">ABC transporter permease</fullName>
    </submittedName>
</protein>
<dbReference type="EMBL" id="JAOTIF010000009">
    <property type="protein sequence ID" value="MCU7550102.1"/>
    <property type="molecule type" value="Genomic_DNA"/>
</dbReference>
<gene>
    <name evidence="9" type="ORF">OCK74_13345</name>
</gene>
<evidence type="ECO:0000256" key="2">
    <source>
        <dbReference type="ARBA" id="ARBA00022475"/>
    </source>
</evidence>
<feature type="domain" description="ABC3 transporter permease C-terminal" evidence="7">
    <location>
        <begin position="669"/>
        <end position="778"/>
    </location>
</feature>
<evidence type="ECO:0000256" key="6">
    <source>
        <dbReference type="SAM" id="Phobius"/>
    </source>
</evidence>
<comment type="subcellular location">
    <subcellularLocation>
        <location evidence="1">Cell membrane</location>
        <topology evidence="1">Multi-pass membrane protein</topology>
    </subcellularLocation>
</comment>
<dbReference type="InterPro" id="IPR050250">
    <property type="entry name" value="Macrolide_Exporter_MacB"/>
</dbReference>
<dbReference type="AlphaFoldDB" id="A0A9X3BHR9"/>
<keyword evidence="2" id="KW-1003">Cell membrane</keyword>
<dbReference type="PANTHER" id="PTHR30572:SF18">
    <property type="entry name" value="ABC-TYPE MACROLIDE FAMILY EXPORT SYSTEM PERMEASE COMPONENT 2"/>
    <property type="match status" value="1"/>
</dbReference>
<keyword evidence="5 6" id="KW-0472">Membrane</keyword>
<evidence type="ECO:0000256" key="1">
    <source>
        <dbReference type="ARBA" id="ARBA00004651"/>
    </source>
</evidence>
<feature type="transmembrane region" description="Helical" evidence="6">
    <location>
        <begin position="284"/>
        <end position="306"/>
    </location>
</feature>
<feature type="transmembrane region" description="Helical" evidence="6">
    <location>
        <begin position="710"/>
        <end position="738"/>
    </location>
</feature>
<dbReference type="Pfam" id="PF02687">
    <property type="entry name" value="FtsX"/>
    <property type="match status" value="2"/>
</dbReference>
<dbReference type="Proteomes" id="UP001155483">
    <property type="component" value="Unassembled WGS sequence"/>
</dbReference>
<dbReference type="InterPro" id="IPR025857">
    <property type="entry name" value="MacB_PCD"/>
</dbReference>
<dbReference type="Pfam" id="PF12704">
    <property type="entry name" value="MacB_PCD"/>
    <property type="match status" value="2"/>
</dbReference>